<name>A0ABR2K8U7_9EUKA</name>
<feature type="compositionally biased region" description="Basic and acidic residues" evidence="1">
    <location>
        <begin position="200"/>
        <end position="216"/>
    </location>
</feature>
<protein>
    <recommendedName>
        <fullName evidence="5">Signal sequence receptor subunit alpha</fullName>
    </recommendedName>
</protein>
<evidence type="ECO:0008006" key="5">
    <source>
        <dbReference type="Google" id="ProtNLM"/>
    </source>
</evidence>
<keyword evidence="2" id="KW-1133">Transmembrane helix</keyword>
<feature type="region of interest" description="Disordered" evidence="1">
    <location>
        <begin position="200"/>
        <end position="223"/>
    </location>
</feature>
<keyword evidence="4" id="KW-1185">Reference proteome</keyword>
<keyword evidence="2" id="KW-0472">Membrane</keyword>
<comment type="caution">
    <text evidence="3">The sequence shown here is derived from an EMBL/GenBank/DDBJ whole genome shotgun (WGS) entry which is preliminary data.</text>
</comment>
<reference evidence="3 4" key="1">
    <citation type="submission" date="2024-04" db="EMBL/GenBank/DDBJ databases">
        <title>Tritrichomonas musculus Genome.</title>
        <authorList>
            <person name="Alves-Ferreira E."/>
            <person name="Grigg M."/>
            <person name="Lorenzi H."/>
            <person name="Galac M."/>
        </authorList>
    </citation>
    <scope>NUCLEOTIDE SEQUENCE [LARGE SCALE GENOMIC DNA]</scope>
    <source>
        <strain evidence="3 4">EAF2021</strain>
    </source>
</reference>
<gene>
    <name evidence="3" type="ORF">M9Y10_038316</name>
</gene>
<evidence type="ECO:0000256" key="2">
    <source>
        <dbReference type="SAM" id="Phobius"/>
    </source>
</evidence>
<evidence type="ECO:0000313" key="3">
    <source>
        <dbReference type="EMBL" id="KAK8887278.1"/>
    </source>
</evidence>
<dbReference type="Proteomes" id="UP001470230">
    <property type="component" value="Unassembled WGS sequence"/>
</dbReference>
<dbReference type="EMBL" id="JAPFFF010000006">
    <property type="protein sequence ID" value="KAK8887278.1"/>
    <property type="molecule type" value="Genomic_DNA"/>
</dbReference>
<feature type="transmembrane region" description="Helical" evidence="2">
    <location>
        <begin position="121"/>
        <end position="140"/>
    </location>
</feature>
<sequence length="223" mass="25870">MFFILFSFTISYDLREPFKTAWNVELFDPTISGEVTSTFFYNFNLTSQDSPDDFSAIVYKGNFSDLENNTDEKNPIASFEIKMNDGQEGSIEINEVKIADFKFVESFPYFLAAYGTYNQSFTYAANIINLATIHISLFSFEKKLFREIVLTRYQPTHESIPWYIKYNSIVVGGGVFVLTLVFLHFSDHIKKFLGFKKDTNEEKNENEKSQSKEKEIKGKKKLN</sequence>
<feature type="transmembrane region" description="Helical" evidence="2">
    <location>
        <begin position="160"/>
        <end position="183"/>
    </location>
</feature>
<evidence type="ECO:0000313" key="4">
    <source>
        <dbReference type="Proteomes" id="UP001470230"/>
    </source>
</evidence>
<organism evidence="3 4">
    <name type="scientific">Tritrichomonas musculus</name>
    <dbReference type="NCBI Taxonomy" id="1915356"/>
    <lineage>
        <taxon>Eukaryota</taxon>
        <taxon>Metamonada</taxon>
        <taxon>Parabasalia</taxon>
        <taxon>Tritrichomonadida</taxon>
        <taxon>Tritrichomonadidae</taxon>
        <taxon>Tritrichomonas</taxon>
    </lineage>
</organism>
<evidence type="ECO:0000256" key="1">
    <source>
        <dbReference type="SAM" id="MobiDB-lite"/>
    </source>
</evidence>
<accession>A0ABR2K8U7</accession>
<proteinExistence type="predicted"/>
<keyword evidence="2" id="KW-0812">Transmembrane</keyword>